<dbReference type="InterPro" id="IPR050836">
    <property type="entry name" value="SDS22/Internalin_LRR"/>
</dbReference>
<evidence type="ECO:0000256" key="1">
    <source>
        <dbReference type="ARBA" id="ARBA00022614"/>
    </source>
</evidence>
<dbReference type="HOGENOM" id="CLU_527798_0_0_1"/>
<accession>H2YB45</accession>
<dbReference type="Ensembl" id="ENSCSAVT00000002584.1">
    <property type="protein sequence ID" value="ENSCSAVP00000002543.1"/>
    <property type="gene ID" value="ENSCSAVG00000001499.1"/>
</dbReference>
<dbReference type="InParanoid" id="H2YB45"/>
<feature type="region of interest" description="Disordered" evidence="3">
    <location>
        <begin position="464"/>
        <end position="492"/>
    </location>
</feature>
<dbReference type="SUPFAM" id="SSF52058">
    <property type="entry name" value="L domain-like"/>
    <property type="match status" value="1"/>
</dbReference>
<dbReference type="Gene3D" id="3.80.10.10">
    <property type="entry name" value="Ribonuclease Inhibitor"/>
    <property type="match status" value="2"/>
</dbReference>
<keyword evidence="1" id="KW-0433">Leucine-rich repeat</keyword>
<dbReference type="PANTHER" id="PTHR46652">
    <property type="entry name" value="LEUCINE-RICH REPEAT AND IQ DOMAIN-CONTAINING PROTEIN 1-RELATED"/>
    <property type="match status" value="1"/>
</dbReference>
<evidence type="ECO:0008006" key="6">
    <source>
        <dbReference type="Google" id="ProtNLM"/>
    </source>
</evidence>
<dbReference type="InterPro" id="IPR025875">
    <property type="entry name" value="Leu-rich_rpt_4"/>
</dbReference>
<evidence type="ECO:0000313" key="5">
    <source>
        <dbReference type="Proteomes" id="UP000007875"/>
    </source>
</evidence>
<organism evidence="4 5">
    <name type="scientific">Ciona savignyi</name>
    <name type="common">Pacific transparent sea squirt</name>
    <dbReference type="NCBI Taxonomy" id="51511"/>
    <lineage>
        <taxon>Eukaryota</taxon>
        <taxon>Metazoa</taxon>
        <taxon>Chordata</taxon>
        <taxon>Tunicata</taxon>
        <taxon>Ascidiacea</taxon>
        <taxon>Phlebobranchia</taxon>
        <taxon>Cionidae</taxon>
        <taxon>Ciona</taxon>
    </lineage>
</organism>
<dbReference type="PROSITE" id="PS51450">
    <property type="entry name" value="LRR"/>
    <property type="match status" value="3"/>
</dbReference>
<name>H2YB45_CIOSA</name>
<dbReference type="InterPro" id="IPR032675">
    <property type="entry name" value="LRR_dom_sf"/>
</dbReference>
<keyword evidence="5" id="KW-1185">Reference proteome</keyword>
<feature type="region of interest" description="Disordered" evidence="3">
    <location>
        <begin position="251"/>
        <end position="283"/>
    </location>
</feature>
<dbReference type="InterPro" id="IPR001611">
    <property type="entry name" value="Leu-rich_rpt"/>
</dbReference>
<proteinExistence type="predicted"/>
<evidence type="ECO:0000256" key="3">
    <source>
        <dbReference type="SAM" id="MobiDB-lite"/>
    </source>
</evidence>
<evidence type="ECO:0000313" key="4">
    <source>
        <dbReference type="Ensembl" id="ENSCSAVP00000002543.1"/>
    </source>
</evidence>
<dbReference type="GeneTree" id="ENSGT00940000158260"/>
<reference evidence="5" key="1">
    <citation type="submission" date="2003-08" db="EMBL/GenBank/DDBJ databases">
        <authorList>
            <person name="Birren B."/>
            <person name="Nusbaum C."/>
            <person name="Abebe A."/>
            <person name="Abouelleil A."/>
            <person name="Adekoya E."/>
            <person name="Ait-zahra M."/>
            <person name="Allen N."/>
            <person name="Allen T."/>
            <person name="An P."/>
            <person name="Anderson M."/>
            <person name="Anderson S."/>
            <person name="Arachchi H."/>
            <person name="Armbruster J."/>
            <person name="Bachantsang P."/>
            <person name="Baldwin J."/>
            <person name="Barry A."/>
            <person name="Bayul T."/>
            <person name="Blitshsteyn B."/>
            <person name="Bloom T."/>
            <person name="Blye J."/>
            <person name="Boguslavskiy L."/>
            <person name="Borowsky M."/>
            <person name="Boukhgalter B."/>
            <person name="Brunache A."/>
            <person name="Butler J."/>
            <person name="Calixte N."/>
            <person name="Calvo S."/>
            <person name="Camarata J."/>
            <person name="Campo K."/>
            <person name="Chang J."/>
            <person name="Cheshatsang Y."/>
            <person name="Citroen M."/>
            <person name="Collymore A."/>
            <person name="Considine T."/>
            <person name="Cook A."/>
            <person name="Cooke P."/>
            <person name="Corum B."/>
            <person name="Cuomo C."/>
            <person name="David R."/>
            <person name="Dawoe T."/>
            <person name="Degray S."/>
            <person name="Dodge S."/>
            <person name="Dooley K."/>
            <person name="Dorje P."/>
            <person name="Dorjee K."/>
            <person name="Dorris L."/>
            <person name="Duffey N."/>
            <person name="Dupes A."/>
            <person name="Elkins T."/>
            <person name="Engels R."/>
            <person name="Erickson J."/>
            <person name="Farina A."/>
            <person name="Faro S."/>
            <person name="Ferreira P."/>
            <person name="Fischer H."/>
            <person name="Fitzgerald M."/>
            <person name="Foley K."/>
            <person name="Gage D."/>
            <person name="Galagan J."/>
            <person name="Gearin G."/>
            <person name="Gnerre S."/>
            <person name="Gnirke A."/>
            <person name="Goyette A."/>
            <person name="Graham J."/>
            <person name="Grandbois E."/>
            <person name="Gyaltsen K."/>
            <person name="Hafez N."/>
            <person name="Hagopian D."/>
            <person name="Hagos B."/>
            <person name="Hall J."/>
            <person name="Hatcher B."/>
            <person name="Heller A."/>
            <person name="Higgins H."/>
            <person name="Honan T."/>
            <person name="Horn A."/>
            <person name="Houde N."/>
            <person name="Hughes L."/>
            <person name="Hulme W."/>
            <person name="Husby E."/>
            <person name="Iliev I."/>
            <person name="Jaffe D."/>
            <person name="Jones C."/>
            <person name="Kamal M."/>
            <person name="Kamat A."/>
            <person name="Kamvysselis M."/>
            <person name="Karlsson E."/>
            <person name="Kells C."/>
            <person name="Kieu A."/>
            <person name="Kisner P."/>
            <person name="Kodira C."/>
            <person name="Kulbokas E."/>
            <person name="Labutti K."/>
            <person name="Lama D."/>
            <person name="Landers T."/>
            <person name="Leger J."/>
            <person name="Levine S."/>
            <person name="Lewis D."/>
            <person name="Lewis T."/>
            <person name="Lindblad-toh K."/>
            <person name="Liu X."/>
            <person name="Lokyitsang T."/>
            <person name="Lokyitsang Y."/>
            <person name="Lucien O."/>
            <person name="Lui A."/>
            <person name="Ma L.J."/>
            <person name="Mabbitt R."/>
            <person name="Macdonald J."/>
            <person name="Maclean C."/>
            <person name="Major J."/>
            <person name="Manning J."/>
            <person name="Marabella R."/>
            <person name="Maru K."/>
            <person name="Matthews C."/>
            <person name="Mauceli E."/>
            <person name="Mccarthy M."/>
            <person name="Mcdonough S."/>
            <person name="Mcghee T."/>
            <person name="Meldrim J."/>
            <person name="Meneus L."/>
            <person name="Mesirov J."/>
            <person name="Mihalev A."/>
            <person name="Mihova T."/>
            <person name="Mikkelsen T."/>
            <person name="Mlenga V."/>
            <person name="Moru K."/>
            <person name="Mozes J."/>
            <person name="Mulrain L."/>
            <person name="Munson G."/>
            <person name="Naylor J."/>
            <person name="Newes C."/>
            <person name="Nguyen C."/>
            <person name="Nguyen N."/>
            <person name="Nguyen T."/>
            <person name="Nicol R."/>
            <person name="Nielsen C."/>
            <person name="Nizzari M."/>
            <person name="Norbu C."/>
            <person name="Norbu N."/>
            <person name="O'donnell P."/>
            <person name="Okoawo O."/>
            <person name="O'leary S."/>
            <person name="Omotosho B."/>
            <person name="O'neill K."/>
            <person name="Osman S."/>
            <person name="Parker S."/>
            <person name="Perrin D."/>
            <person name="Phunkhang P."/>
            <person name="Piqani B."/>
            <person name="Purcell S."/>
            <person name="Rachupka T."/>
            <person name="Ramasamy U."/>
            <person name="Rameau R."/>
            <person name="Ray V."/>
            <person name="Raymond C."/>
            <person name="Retta R."/>
            <person name="Richardson S."/>
            <person name="Rise C."/>
            <person name="Rodriguez J."/>
            <person name="Rogers J."/>
            <person name="Rogov P."/>
            <person name="Rutman M."/>
            <person name="Schupbach R."/>
            <person name="Seaman C."/>
            <person name="Settipalli S."/>
            <person name="Sharpe T."/>
            <person name="Sheridan J."/>
            <person name="Sherpa N."/>
            <person name="Shi J."/>
            <person name="Smirnov S."/>
            <person name="Smith C."/>
            <person name="Sougnez C."/>
            <person name="Spencer B."/>
            <person name="Stalker J."/>
            <person name="Stange-thomann N."/>
            <person name="Stavropoulos S."/>
            <person name="Stetson K."/>
            <person name="Stone C."/>
            <person name="Stone S."/>
            <person name="Stubbs M."/>
            <person name="Talamas J."/>
            <person name="Tchuinga P."/>
            <person name="Tenzing P."/>
            <person name="Tesfaye S."/>
            <person name="Theodore J."/>
            <person name="Thoulutsang Y."/>
            <person name="Topham K."/>
            <person name="Towey S."/>
            <person name="Tsamla T."/>
            <person name="Tsomo N."/>
            <person name="Vallee D."/>
            <person name="Vassiliev H."/>
            <person name="Venkataraman V."/>
            <person name="Vinson J."/>
            <person name="Vo A."/>
            <person name="Wade C."/>
            <person name="Wang S."/>
            <person name="Wangchuk T."/>
            <person name="Wangdi T."/>
            <person name="Whittaker C."/>
            <person name="Wilkinson J."/>
            <person name="Wu Y."/>
            <person name="Wyman D."/>
            <person name="Yadav S."/>
            <person name="Yang S."/>
            <person name="Yang X."/>
            <person name="Yeager S."/>
            <person name="Yee E."/>
            <person name="Young G."/>
            <person name="Zainoun J."/>
            <person name="Zembeck L."/>
            <person name="Zimmer A."/>
            <person name="Zody M."/>
            <person name="Lander E."/>
        </authorList>
    </citation>
    <scope>NUCLEOTIDE SEQUENCE [LARGE SCALE GENOMIC DNA]</scope>
</reference>
<reference evidence="4" key="3">
    <citation type="submission" date="2025-09" db="UniProtKB">
        <authorList>
            <consortium name="Ensembl"/>
        </authorList>
    </citation>
    <scope>IDENTIFICATION</scope>
</reference>
<dbReference type="AlphaFoldDB" id="H2YB45"/>
<dbReference type="CDD" id="cd21340">
    <property type="entry name" value="PPP1R42"/>
    <property type="match status" value="1"/>
</dbReference>
<keyword evidence="2" id="KW-0677">Repeat</keyword>
<feature type="region of interest" description="Disordered" evidence="3">
    <location>
        <begin position="366"/>
        <end position="407"/>
    </location>
</feature>
<dbReference type="Proteomes" id="UP000007875">
    <property type="component" value="Unassembled WGS sequence"/>
</dbReference>
<reference evidence="4" key="2">
    <citation type="submission" date="2025-08" db="UniProtKB">
        <authorList>
            <consortium name="Ensembl"/>
        </authorList>
    </citation>
    <scope>IDENTIFICATION</scope>
</reference>
<dbReference type="SMART" id="SM00365">
    <property type="entry name" value="LRR_SD22"/>
    <property type="match status" value="5"/>
</dbReference>
<protein>
    <recommendedName>
        <fullName evidence="6">Protein phosphatase 1 regulatory subunit 42</fullName>
    </recommendedName>
</protein>
<dbReference type="Pfam" id="PF12799">
    <property type="entry name" value="LRR_4"/>
    <property type="match status" value="1"/>
</dbReference>
<feature type="region of interest" description="Disordered" evidence="3">
    <location>
        <begin position="317"/>
        <end position="336"/>
    </location>
</feature>
<evidence type="ECO:0000256" key="2">
    <source>
        <dbReference type="ARBA" id="ARBA00022737"/>
    </source>
</evidence>
<dbReference type="eggNOG" id="KOG2769">
    <property type="taxonomic scope" value="Eukaryota"/>
</dbReference>
<feature type="compositionally biased region" description="Polar residues" evidence="3">
    <location>
        <begin position="472"/>
        <end position="488"/>
    </location>
</feature>
<sequence>MVRLTAEYIVRCNGHTKRKRDEPTNHYLKRITHLYMAERNIEAIDNLSQCRNLTVLYLYDNKLNKTINLGTALNLTHLYLQNNNIGKIEGLKQLQRLTKLYLGYNNLSVIEGLQSLDQLKELNVEYQRLPPGEKLLFEPRTLTALARSLTVLNISGNHIDSLNDLQPFTSLSQLQACDNEITNFDGLKPAISCWRFLLRLDLMGNPICSRAKYRDKVIVMSPSLESLDGKDIYRLERQFLISWKATREARTRQRMESQKNGTDDIDLPPLHRRAVAPTPPPHYMMGGLPGGRRRFEAILAKSRSLPSSAMAPLVKAMAAHSRHPPHTTPAPPVNSTLVEHHEMDDNRQDMLGQKSISDLADKRYAERQMTPHPNTTRRGRANKAHPTSPKANGGVSDDFLGSGDPQNVEHKKTNFNPARGSYKNGQDNALAQSNGFTRGNYPSLRPVRKPSPFRPSFNGAILSDSHLPGHNGNDTKVGDSSTHTNGYKNHSKDLELTVVSRQNGQNGHVLPRGFDK</sequence>
<dbReference type="PANTHER" id="PTHR46652:SF3">
    <property type="entry name" value="LEUCINE-RICH REPEAT-CONTAINING PROTEIN 9"/>
    <property type="match status" value="1"/>
</dbReference>
<dbReference type="STRING" id="51511.ENSCSAVP00000002543"/>